<accession>A0AAV9DDC9</accession>
<organism evidence="3 4">
    <name type="scientific">Acorus calamus</name>
    <name type="common">Sweet flag</name>
    <dbReference type="NCBI Taxonomy" id="4465"/>
    <lineage>
        <taxon>Eukaryota</taxon>
        <taxon>Viridiplantae</taxon>
        <taxon>Streptophyta</taxon>
        <taxon>Embryophyta</taxon>
        <taxon>Tracheophyta</taxon>
        <taxon>Spermatophyta</taxon>
        <taxon>Magnoliopsida</taxon>
        <taxon>Liliopsida</taxon>
        <taxon>Acoraceae</taxon>
        <taxon>Acorus</taxon>
    </lineage>
</organism>
<name>A0AAV9DDC9_ACOCL</name>
<evidence type="ECO:0000313" key="3">
    <source>
        <dbReference type="EMBL" id="KAK1299352.1"/>
    </source>
</evidence>
<sequence length="614" mass="66611">MAEPATARPPPPDGLPPLPISGVSVPSTGDALVSPPPPTESLSAEASTKALPPPQGGTIDAIFKALQSSSKGMEVSKTQPIILLKGDSSKTPQTVTPQAKVTNNRRANGPKPPLAAQAPKKKPQFVAGPPAVTQTSKAWKDLFQNSNSSPTHEEMTYTEPTMEGDQPVVEVAEEDYDSAIAQWGKAVVGYVIGTTPVYIPFLQFLKRLWKPKGEIHLMLKGNGFFVVNFDNEEDLQVVLEGGPWTMASRPFVLQRWSPFVKIELERLTTIPIWIKFPDLPLHMWTLECLSKIASAIGVPLYRDAATRLGTRISFARVCVEIAVGSTLPDKVVVNSKLGGQQEFLVSYDWKPKACTHCFTFGHDDAMCCKKPQISSAVARVIAPKVQGAQIWQEVKTKKASSSIITPPQTLNGLEGQPNQFEVLQNLQISECNPPPPIDPRLSSGAEVITHLYGQACTQADGKKKVDIVQVGVPEEGRLSEDSLTEDLQDISEQTEEVEITNDKVQTSTSLSPRNGHSPAVVLQLEEGKRSQESCEDSPCKEKGLSDPQGLNDAQELCVMLSPPQPHPYTNYPSKECATAQLTKASDPIVPPSSSLRHTRQQSAKPGQKPGKGRQ</sequence>
<dbReference type="Proteomes" id="UP001180020">
    <property type="component" value="Unassembled WGS sequence"/>
</dbReference>
<feature type="domain" description="DUF4283" evidence="2">
    <location>
        <begin position="181"/>
        <end position="262"/>
    </location>
</feature>
<feature type="region of interest" description="Disordered" evidence="1">
    <location>
        <begin position="525"/>
        <end position="614"/>
    </location>
</feature>
<feature type="compositionally biased region" description="Pro residues" evidence="1">
    <location>
        <begin position="7"/>
        <end position="19"/>
    </location>
</feature>
<feature type="compositionally biased region" description="Polar residues" evidence="1">
    <location>
        <begin position="591"/>
        <end position="604"/>
    </location>
</feature>
<dbReference type="PANTHER" id="PTHR31286:SF180">
    <property type="entry name" value="OS10G0362600 PROTEIN"/>
    <property type="match status" value="1"/>
</dbReference>
<evidence type="ECO:0000256" key="1">
    <source>
        <dbReference type="SAM" id="MobiDB-lite"/>
    </source>
</evidence>
<evidence type="ECO:0000313" key="4">
    <source>
        <dbReference type="Proteomes" id="UP001180020"/>
    </source>
</evidence>
<dbReference type="Pfam" id="PF14111">
    <property type="entry name" value="DUF4283"/>
    <property type="match status" value="1"/>
</dbReference>
<evidence type="ECO:0000259" key="2">
    <source>
        <dbReference type="Pfam" id="PF14111"/>
    </source>
</evidence>
<feature type="region of interest" description="Disordered" evidence="1">
    <location>
        <begin position="83"/>
        <end position="129"/>
    </location>
</feature>
<dbReference type="InterPro" id="IPR025558">
    <property type="entry name" value="DUF4283"/>
</dbReference>
<proteinExistence type="predicted"/>
<keyword evidence="4" id="KW-1185">Reference proteome</keyword>
<dbReference type="EMBL" id="JAUJYO010000014">
    <property type="protein sequence ID" value="KAK1299352.1"/>
    <property type="molecule type" value="Genomic_DNA"/>
</dbReference>
<feature type="compositionally biased region" description="Polar residues" evidence="1">
    <location>
        <begin position="89"/>
        <end position="106"/>
    </location>
</feature>
<feature type="compositionally biased region" description="Basic and acidic residues" evidence="1">
    <location>
        <begin position="525"/>
        <end position="544"/>
    </location>
</feature>
<reference evidence="3" key="2">
    <citation type="submission" date="2023-06" db="EMBL/GenBank/DDBJ databases">
        <authorList>
            <person name="Ma L."/>
            <person name="Liu K.-W."/>
            <person name="Li Z."/>
            <person name="Hsiao Y.-Y."/>
            <person name="Qi Y."/>
            <person name="Fu T."/>
            <person name="Tang G."/>
            <person name="Zhang D."/>
            <person name="Sun W.-H."/>
            <person name="Liu D.-K."/>
            <person name="Li Y."/>
            <person name="Chen G.-Z."/>
            <person name="Liu X.-D."/>
            <person name="Liao X.-Y."/>
            <person name="Jiang Y.-T."/>
            <person name="Yu X."/>
            <person name="Hao Y."/>
            <person name="Huang J."/>
            <person name="Zhao X.-W."/>
            <person name="Ke S."/>
            <person name="Chen Y.-Y."/>
            <person name="Wu W.-L."/>
            <person name="Hsu J.-L."/>
            <person name="Lin Y.-F."/>
            <person name="Huang M.-D."/>
            <person name="Li C.-Y."/>
            <person name="Huang L."/>
            <person name="Wang Z.-W."/>
            <person name="Zhao X."/>
            <person name="Zhong W.-Y."/>
            <person name="Peng D.-H."/>
            <person name="Ahmad S."/>
            <person name="Lan S."/>
            <person name="Zhang J.-S."/>
            <person name="Tsai W.-C."/>
            <person name="Van De Peer Y."/>
            <person name="Liu Z.-J."/>
        </authorList>
    </citation>
    <scope>NUCLEOTIDE SEQUENCE</scope>
    <source>
        <strain evidence="3">CP</strain>
        <tissue evidence="3">Leaves</tissue>
    </source>
</reference>
<protein>
    <recommendedName>
        <fullName evidence="2">DUF4283 domain-containing protein</fullName>
    </recommendedName>
</protein>
<feature type="region of interest" description="Disordered" evidence="1">
    <location>
        <begin position="498"/>
        <end position="517"/>
    </location>
</feature>
<dbReference type="AlphaFoldDB" id="A0AAV9DDC9"/>
<feature type="region of interest" description="Disordered" evidence="1">
    <location>
        <begin position="1"/>
        <end position="57"/>
    </location>
</feature>
<feature type="compositionally biased region" description="Polar residues" evidence="1">
    <location>
        <begin position="502"/>
        <end position="514"/>
    </location>
</feature>
<comment type="caution">
    <text evidence="3">The sequence shown here is derived from an EMBL/GenBank/DDBJ whole genome shotgun (WGS) entry which is preliminary data.</text>
</comment>
<dbReference type="InterPro" id="IPR040256">
    <property type="entry name" value="At4g02000-like"/>
</dbReference>
<gene>
    <name evidence="3" type="ORF">QJS10_CPB14g01366</name>
</gene>
<dbReference type="PANTHER" id="PTHR31286">
    <property type="entry name" value="GLYCINE-RICH CELL WALL STRUCTURAL PROTEIN 1.8-LIKE"/>
    <property type="match status" value="1"/>
</dbReference>
<reference evidence="3" key="1">
    <citation type="journal article" date="2023" name="Nat. Commun.">
        <title>Diploid and tetraploid genomes of Acorus and the evolution of monocots.</title>
        <authorList>
            <person name="Ma L."/>
            <person name="Liu K.W."/>
            <person name="Li Z."/>
            <person name="Hsiao Y.Y."/>
            <person name="Qi Y."/>
            <person name="Fu T."/>
            <person name="Tang G.D."/>
            <person name="Zhang D."/>
            <person name="Sun W.H."/>
            <person name="Liu D.K."/>
            <person name="Li Y."/>
            <person name="Chen G.Z."/>
            <person name="Liu X.D."/>
            <person name="Liao X.Y."/>
            <person name="Jiang Y.T."/>
            <person name="Yu X."/>
            <person name="Hao Y."/>
            <person name="Huang J."/>
            <person name="Zhao X.W."/>
            <person name="Ke S."/>
            <person name="Chen Y.Y."/>
            <person name="Wu W.L."/>
            <person name="Hsu J.L."/>
            <person name="Lin Y.F."/>
            <person name="Huang M.D."/>
            <person name="Li C.Y."/>
            <person name="Huang L."/>
            <person name="Wang Z.W."/>
            <person name="Zhao X."/>
            <person name="Zhong W.Y."/>
            <person name="Peng D.H."/>
            <person name="Ahmad S."/>
            <person name="Lan S."/>
            <person name="Zhang J.S."/>
            <person name="Tsai W.C."/>
            <person name="Van de Peer Y."/>
            <person name="Liu Z.J."/>
        </authorList>
    </citation>
    <scope>NUCLEOTIDE SEQUENCE</scope>
    <source>
        <strain evidence="3">CP</strain>
    </source>
</reference>